<evidence type="ECO:0000313" key="3">
    <source>
        <dbReference type="Proteomes" id="UP001165135"/>
    </source>
</evidence>
<dbReference type="Proteomes" id="UP001165135">
    <property type="component" value="Unassembled WGS sequence"/>
</dbReference>
<dbReference type="EMBL" id="BSTJ01000006">
    <property type="protein sequence ID" value="GLY76562.1"/>
    <property type="molecule type" value="Genomic_DNA"/>
</dbReference>
<organism evidence="2 3">
    <name type="scientific">Actinoallomurus iriomotensis</name>
    <dbReference type="NCBI Taxonomy" id="478107"/>
    <lineage>
        <taxon>Bacteria</taxon>
        <taxon>Bacillati</taxon>
        <taxon>Actinomycetota</taxon>
        <taxon>Actinomycetes</taxon>
        <taxon>Streptosporangiales</taxon>
        <taxon>Thermomonosporaceae</taxon>
        <taxon>Actinoallomurus</taxon>
    </lineage>
</organism>
<proteinExistence type="predicted"/>
<gene>
    <name evidence="2" type="ORF">Airi01_048290</name>
</gene>
<protein>
    <submittedName>
        <fullName evidence="2">Uncharacterized protein</fullName>
    </submittedName>
</protein>
<reference evidence="2" key="1">
    <citation type="submission" date="2023-03" db="EMBL/GenBank/DDBJ databases">
        <title>Actinoallomurus iriomotensis NBRC 103681.</title>
        <authorList>
            <person name="Ichikawa N."/>
            <person name="Sato H."/>
            <person name="Tonouchi N."/>
        </authorList>
    </citation>
    <scope>NUCLEOTIDE SEQUENCE</scope>
    <source>
        <strain evidence="2">NBRC 103681</strain>
    </source>
</reference>
<accession>A0A9W6RM62</accession>
<sequence>MLSRPVGTIAVVAAAGVALAGWGASAYQHPTPSTQRSAVGRAVPNAAKLVSRPPSAKAEVAAVPASRPPSARAEVAAVPASRPPTRRAAAVPASRPPSAKAEATGN</sequence>
<dbReference type="AlphaFoldDB" id="A0A9W6RM62"/>
<feature type="region of interest" description="Disordered" evidence="1">
    <location>
        <begin position="50"/>
        <end position="106"/>
    </location>
</feature>
<evidence type="ECO:0000256" key="1">
    <source>
        <dbReference type="SAM" id="MobiDB-lite"/>
    </source>
</evidence>
<name>A0A9W6RM62_9ACTN</name>
<evidence type="ECO:0000313" key="2">
    <source>
        <dbReference type="EMBL" id="GLY76562.1"/>
    </source>
</evidence>
<comment type="caution">
    <text evidence="2">The sequence shown here is derived from an EMBL/GenBank/DDBJ whole genome shotgun (WGS) entry which is preliminary data.</text>
</comment>
<feature type="compositionally biased region" description="Low complexity" evidence="1">
    <location>
        <begin position="58"/>
        <end position="80"/>
    </location>
</feature>
<feature type="compositionally biased region" description="Low complexity" evidence="1">
    <location>
        <begin position="86"/>
        <end position="99"/>
    </location>
</feature>